<dbReference type="SUPFAM" id="SSF50998">
    <property type="entry name" value="Quinoprotein alcohol dehydrogenase-like"/>
    <property type="match status" value="1"/>
</dbReference>
<dbReference type="Pfam" id="PF12833">
    <property type="entry name" value="HTH_18"/>
    <property type="match status" value="1"/>
</dbReference>
<dbReference type="SUPFAM" id="SSF63829">
    <property type="entry name" value="Calcium-dependent phosphotriesterase"/>
    <property type="match status" value="2"/>
</dbReference>
<dbReference type="InterPro" id="IPR011123">
    <property type="entry name" value="Y_Y_Y"/>
</dbReference>
<gene>
    <name evidence="12" type="ORF">HU137_08220</name>
</gene>
<keyword evidence="8" id="KW-1133">Transmembrane helix</keyword>
<dbReference type="InterPro" id="IPR013783">
    <property type="entry name" value="Ig-like_fold"/>
</dbReference>
<keyword evidence="13" id="KW-1185">Reference proteome</keyword>
<evidence type="ECO:0000259" key="11">
    <source>
        <dbReference type="PROSITE" id="PS50110"/>
    </source>
</evidence>
<dbReference type="Pfam" id="PF00512">
    <property type="entry name" value="HisKA"/>
    <property type="match status" value="1"/>
</dbReference>
<dbReference type="InterPro" id="IPR001789">
    <property type="entry name" value="Sig_transdc_resp-reg_receiver"/>
</dbReference>
<dbReference type="InterPro" id="IPR011110">
    <property type="entry name" value="Reg_prop"/>
</dbReference>
<keyword evidence="8" id="KW-0812">Transmembrane</keyword>
<dbReference type="PROSITE" id="PS50110">
    <property type="entry name" value="RESPONSE_REGULATORY"/>
    <property type="match status" value="1"/>
</dbReference>
<feature type="domain" description="Response regulatory" evidence="11">
    <location>
        <begin position="1044"/>
        <end position="1159"/>
    </location>
</feature>
<comment type="caution">
    <text evidence="12">The sequence shown here is derived from an EMBL/GenBank/DDBJ whole genome shotgun (WGS) entry which is preliminary data.</text>
</comment>
<dbReference type="SMART" id="SM00387">
    <property type="entry name" value="HATPase_c"/>
    <property type="match status" value="1"/>
</dbReference>
<evidence type="ECO:0000259" key="9">
    <source>
        <dbReference type="PROSITE" id="PS01124"/>
    </source>
</evidence>
<dbReference type="EC" id="2.7.13.3" evidence="2"/>
<evidence type="ECO:0000256" key="6">
    <source>
        <dbReference type="ARBA" id="ARBA00023163"/>
    </source>
</evidence>
<dbReference type="CDD" id="cd00082">
    <property type="entry name" value="HisKA"/>
    <property type="match status" value="1"/>
</dbReference>
<dbReference type="PROSITE" id="PS00041">
    <property type="entry name" value="HTH_ARAC_FAMILY_1"/>
    <property type="match status" value="1"/>
</dbReference>
<dbReference type="SMART" id="SM00448">
    <property type="entry name" value="REC"/>
    <property type="match status" value="1"/>
</dbReference>
<dbReference type="EMBL" id="JACDZE010000002">
    <property type="protein sequence ID" value="MBA5629753.1"/>
    <property type="molecule type" value="Genomic_DNA"/>
</dbReference>
<feature type="transmembrane region" description="Helical" evidence="8">
    <location>
        <begin position="737"/>
        <end position="757"/>
    </location>
</feature>
<dbReference type="Gene3D" id="1.10.287.130">
    <property type="match status" value="1"/>
</dbReference>
<dbReference type="InterPro" id="IPR036890">
    <property type="entry name" value="HATPase_C_sf"/>
</dbReference>
<sequence>MFSQVEKQILFRNLTVENGLSQNSVISIAQDQTGLLWFATQDGLNRFDGRSYIYFQEQFEDITRADYSRLGKIYIDLKGDIWIITLSGILKKFDTKLKRFVKSDYFSKVSSIHKNKSNNLFIGTHESGIYKINENDTIQILKEKDWRYNSVYDFLEFEKKLLAATSKGILEIQAHKYQFQKSSSVHPFSCLTKSADESKLFAGTFGGGLYYFDFKINEWLNFKNLGKEKLPDDLNIEDIHYDKNNRLWIATYGNGLYLLDFKNQSIRHFLFNRSNPNSISYNDLLCIFEDNTGTIWIGTDGGGVNYYDDYFFKFQKLTNEQVSDKVNLDVIRSITTDNNGNIWVGTSGKGLTELNLKTDTYKTYTTENATISSNRIISLLWNKNALWLGTQDKGLSIFKNGNFKNYDSNSTPRLNVESIWTIFKDSSEKVWLGTRYKGLVLFDPEVGELEKYPNDSKGLPVLNIRHIIEGKTDELWLATDKNGLYRFEKKSKKIENVPFLTKKIKSLYYQKERNILWVGTNGNGLVKYDLDVKKTKKYSTKEGLPNHVVYGILPDGLGNLWLSSNRGISKFNIDNEEFTNFTDDGGLQSLEFNTGAFHAAENGILFFGGIKGLNWFKPDELSFNPIKPKTIISQFKIVNQPQSLLGNQQYNFKDNTVDFTFSSLQFTLPERNLYKYKLENYDENWSEANNINTAHYTNLPPGVYTFKVVSSNYDGLWGEIPAMLQFEILKPWYSTNLAFILYFLILVLMGYFVYRYFKWRWKLQMQLEIEHEETERLENLNKLKTNLFNNISHEFRTPLTLISGPVENQLKRTDNSEDDTLELNLIKRNAKRLLHLINQQLEMAKLDTGQLKLKISKGNLNALLQQIIANFMFTAKEKNINFIHEIRGLENVWFDQEICEKILTNLLGNAVKYTPENGYISLTAIEQKDNFLFNISNSGNNLSENELDQIFDRYYLGKSNKTDGVGIGLSIVKELVTLAQGSIDAKLLKSDEICFTLKMPIAPKSFQEEEIILKKTEYQLQNTLPPKNANSIEKSQTNTSDLPKVLVVEDDPDMRLYIKNIIKAQFDVTEAENGNIGIRTAYSILPDLIISDIMMPEKTGIELCNELKSNVLTSHIPIIVLTAKSGDKNEILGLRSGADDYVTKPFNSEILVLKMENALQTRDRLKKLYSSTLHLSPELYVTSTEQAFLERLEKVVNENITDSNLTGEAFAQLMGMSRSQLHKKLNSILGVSTTEFIRTQRLKMAKELLKSDANISEIAYLVGFNSPSYFSKCFKEKFQCTPLEFQENRNY</sequence>
<dbReference type="InterPro" id="IPR003661">
    <property type="entry name" value="HisK_dim/P_dom"/>
</dbReference>
<dbReference type="InterPro" id="IPR036097">
    <property type="entry name" value="HisK_dim/P_sf"/>
</dbReference>
<dbReference type="SUPFAM" id="SSF46689">
    <property type="entry name" value="Homeodomain-like"/>
    <property type="match status" value="1"/>
</dbReference>
<name>A0A838ZS66_9FLAO</name>
<dbReference type="Gene3D" id="2.130.10.10">
    <property type="entry name" value="YVTN repeat-like/Quinoprotein amine dehydrogenase"/>
    <property type="match status" value="2"/>
</dbReference>
<dbReference type="Gene3D" id="3.30.565.10">
    <property type="entry name" value="Histidine kinase-like ATPase, C-terminal domain"/>
    <property type="match status" value="1"/>
</dbReference>
<evidence type="ECO:0000313" key="13">
    <source>
        <dbReference type="Proteomes" id="UP000552241"/>
    </source>
</evidence>
<evidence type="ECO:0000256" key="4">
    <source>
        <dbReference type="ARBA" id="ARBA00023015"/>
    </source>
</evidence>
<dbReference type="Pfam" id="PF02518">
    <property type="entry name" value="HATPase_c"/>
    <property type="match status" value="1"/>
</dbReference>
<dbReference type="SMART" id="SM00342">
    <property type="entry name" value="HTH_ARAC"/>
    <property type="match status" value="1"/>
</dbReference>
<dbReference type="SUPFAM" id="SSF47384">
    <property type="entry name" value="Homodimeric domain of signal transducing histidine kinase"/>
    <property type="match status" value="1"/>
</dbReference>
<dbReference type="Gene3D" id="2.60.40.10">
    <property type="entry name" value="Immunoglobulins"/>
    <property type="match status" value="1"/>
</dbReference>
<dbReference type="PROSITE" id="PS50109">
    <property type="entry name" value="HIS_KIN"/>
    <property type="match status" value="1"/>
</dbReference>
<evidence type="ECO:0000259" key="10">
    <source>
        <dbReference type="PROSITE" id="PS50109"/>
    </source>
</evidence>
<feature type="domain" description="Histidine kinase" evidence="10">
    <location>
        <begin position="790"/>
        <end position="1003"/>
    </location>
</feature>
<keyword evidence="8" id="KW-0472">Membrane</keyword>
<dbReference type="InterPro" id="IPR003594">
    <property type="entry name" value="HATPase_dom"/>
</dbReference>
<evidence type="ECO:0000256" key="2">
    <source>
        <dbReference type="ARBA" id="ARBA00012438"/>
    </source>
</evidence>
<dbReference type="GO" id="GO:0000155">
    <property type="term" value="F:phosphorelay sensor kinase activity"/>
    <property type="evidence" value="ECO:0007669"/>
    <property type="project" value="InterPro"/>
</dbReference>
<dbReference type="GO" id="GO:0043565">
    <property type="term" value="F:sequence-specific DNA binding"/>
    <property type="evidence" value="ECO:0007669"/>
    <property type="project" value="InterPro"/>
</dbReference>
<dbReference type="InterPro" id="IPR020449">
    <property type="entry name" value="Tscrpt_reg_AraC-type_HTH"/>
</dbReference>
<keyword evidence="4" id="KW-0805">Transcription regulation</keyword>
<protein>
    <recommendedName>
        <fullName evidence="2">histidine kinase</fullName>
        <ecNumber evidence="2">2.7.13.3</ecNumber>
    </recommendedName>
</protein>
<dbReference type="InterPro" id="IPR005467">
    <property type="entry name" value="His_kinase_dom"/>
</dbReference>
<evidence type="ECO:0000256" key="8">
    <source>
        <dbReference type="SAM" id="Phobius"/>
    </source>
</evidence>
<dbReference type="InterPro" id="IPR011047">
    <property type="entry name" value="Quinoprotein_ADH-like_sf"/>
</dbReference>
<dbReference type="PROSITE" id="PS01124">
    <property type="entry name" value="HTH_ARAC_FAMILY_2"/>
    <property type="match status" value="1"/>
</dbReference>
<evidence type="ECO:0000256" key="3">
    <source>
        <dbReference type="ARBA" id="ARBA00022553"/>
    </source>
</evidence>
<dbReference type="SUPFAM" id="SSF52172">
    <property type="entry name" value="CheY-like"/>
    <property type="match status" value="1"/>
</dbReference>
<keyword evidence="3 7" id="KW-0597">Phosphoprotein</keyword>
<evidence type="ECO:0000313" key="12">
    <source>
        <dbReference type="EMBL" id="MBA5629753.1"/>
    </source>
</evidence>
<evidence type="ECO:0000256" key="1">
    <source>
        <dbReference type="ARBA" id="ARBA00000085"/>
    </source>
</evidence>
<dbReference type="SMART" id="SM00388">
    <property type="entry name" value="HisKA"/>
    <property type="match status" value="1"/>
</dbReference>
<keyword evidence="5" id="KW-0238">DNA-binding</keyword>
<dbReference type="InterPro" id="IPR018060">
    <property type="entry name" value="HTH_AraC"/>
</dbReference>
<feature type="domain" description="HTH araC/xylS-type" evidence="9">
    <location>
        <begin position="1190"/>
        <end position="1288"/>
    </location>
</feature>
<keyword evidence="6" id="KW-0804">Transcription</keyword>
<dbReference type="GO" id="GO:0003700">
    <property type="term" value="F:DNA-binding transcription factor activity"/>
    <property type="evidence" value="ECO:0007669"/>
    <property type="project" value="InterPro"/>
</dbReference>
<accession>A0A838ZS66</accession>
<organism evidence="12 13">
    <name type="scientific">Moheibacter lacus</name>
    <dbReference type="NCBI Taxonomy" id="2745851"/>
    <lineage>
        <taxon>Bacteria</taxon>
        <taxon>Pseudomonadati</taxon>
        <taxon>Bacteroidota</taxon>
        <taxon>Flavobacteriia</taxon>
        <taxon>Flavobacteriales</taxon>
        <taxon>Weeksellaceae</taxon>
        <taxon>Moheibacter</taxon>
    </lineage>
</organism>
<dbReference type="Pfam" id="PF00072">
    <property type="entry name" value="Response_reg"/>
    <property type="match status" value="1"/>
</dbReference>
<dbReference type="PANTHER" id="PTHR43547">
    <property type="entry name" value="TWO-COMPONENT HISTIDINE KINASE"/>
    <property type="match status" value="1"/>
</dbReference>
<reference evidence="12 13" key="1">
    <citation type="submission" date="2020-07" db="EMBL/GenBank/DDBJ databases">
        <title>Moheibacter lacus sp. nov., a member of the family Flavobacteriaceae isolated from freshwater lake sediment.</title>
        <authorList>
            <person name="Liu Y."/>
        </authorList>
    </citation>
    <scope>NUCLEOTIDE SEQUENCE [LARGE SCALE GENOMIC DNA]</scope>
    <source>
        <strain evidence="12 13">BDHS18</strain>
    </source>
</reference>
<dbReference type="InterPro" id="IPR011006">
    <property type="entry name" value="CheY-like_superfamily"/>
</dbReference>
<dbReference type="PANTHER" id="PTHR43547:SF2">
    <property type="entry name" value="HYBRID SIGNAL TRANSDUCTION HISTIDINE KINASE C"/>
    <property type="match status" value="1"/>
</dbReference>
<evidence type="ECO:0000256" key="5">
    <source>
        <dbReference type="ARBA" id="ARBA00023125"/>
    </source>
</evidence>
<dbReference type="CDD" id="cd17574">
    <property type="entry name" value="REC_OmpR"/>
    <property type="match status" value="1"/>
</dbReference>
<dbReference type="SUPFAM" id="SSF55874">
    <property type="entry name" value="ATPase domain of HSP90 chaperone/DNA topoisomerase II/histidine kinase"/>
    <property type="match status" value="1"/>
</dbReference>
<dbReference type="Pfam" id="PF07495">
    <property type="entry name" value="Y_Y_Y"/>
    <property type="match status" value="1"/>
</dbReference>
<dbReference type="PRINTS" id="PR00032">
    <property type="entry name" value="HTHARAC"/>
</dbReference>
<dbReference type="InterPro" id="IPR018062">
    <property type="entry name" value="HTH_AraC-typ_CS"/>
</dbReference>
<proteinExistence type="predicted"/>
<dbReference type="InterPro" id="IPR015943">
    <property type="entry name" value="WD40/YVTN_repeat-like_dom_sf"/>
</dbReference>
<dbReference type="Pfam" id="PF07494">
    <property type="entry name" value="Reg_prop"/>
    <property type="match status" value="3"/>
</dbReference>
<dbReference type="Gene3D" id="1.10.10.60">
    <property type="entry name" value="Homeodomain-like"/>
    <property type="match status" value="1"/>
</dbReference>
<feature type="modified residue" description="4-aspartylphosphate" evidence="7">
    <location>
        <position position="1092"/>
    </location>
</feature>
<dbReference type="InterPro" id="IPR009057">
    <property type="entry name" value="Homeodomain-like_sf"/>
</dbReference>
<dbReference type="Proteomes" id="UP000552241">
    <property type="component" value="Unassembled WGS sequence"/>
</dbReference>
<comment type="catalytic activity">
    <reaction evidence="1">
        <text>ATP + protein L-histidine = ADP + protein N-phospho-L-histidine.</text>
        <dbReference type="EC" id="2.7.13.3"/>
    </reaction>
</comment>
<dbReference type="Gene3D" id="3.40.50.2300">
    <property type="match status" value="1"/>
</dbReference>
<evidence type="ECO:0000256" key="7">
    <source>
        <dbReference type="PROSITE-ProRule" id="PRU00169"/>
    </source>
</evidence>